<organism evidence="1 2">
    <name type="scientific">Pangasius djambal</name>
    <dbReference type="NCBI Taxonomy" id="1691987"/>
    <lineage>
        <taxon>Eukaryota</taxon>
        <taxon>Metazoa</taxon>
        <taxon>Chordata</taxon>
        <taxon>Craniata</taxon>
        <taxon>Vertebrata</taxon>
        <taxon>Euteleostomi</taxon>
        <taxon>Actinopterygii</taxon>
        <taxon>Neopterygii</taxon>
        <taxon>Teleostei</taxon>
        <taxon>Ostariophysi</taxon>
        <taxon>Siluriformes</taxon>
        <taxon>Pangasiidae</taxon>
        <taxon>Pangasius</taxon>
    </lineage>
</organism>
<protein>
    <submittedName>
        <fullName evidence="1">Uncharacterized protein</fullName>
    </submittedName>
</protein>
<evidence type="ECO:0000313" key="2">
    <source>
        <dbReference type="Proteomes" id="UP000830395"/>
    </source>
</evidence>
<dbReference type="Proteomes" id="UP000830395">
    <property type="component" value="Chromosome 26"/>
</dbReference>
<sequence length="679" mass="74279">MSRDILTNQSAEFNPVVELELIRKRTPSSSSHAHTPSASNQLFSYLIIIDFESTCWREKTNHGQEIIEFPAVLMNTHTGQIESEFHSYVQPQEHPVLSSFCTELTGITQEQVEAGLPLQICLSRFTRWLHTLQQERDVVFRRDHTQTHTAASGKPCAFLTWSDWDLGVCLQYECKRKQISKPEVLNSWIDLRATYRIFYHRKPKGLNGALQDLGIEFSGREHSGLDDARNTARLAWRMIRDGCMMKITKSVSRAPLKSGAPVRGVCADGRVCNARKEKQPTHTGNTHTGLHTVTSSHTSVCQSLVPLRTVLSSITTPLHTLSVTHTSRPDTPVTHTSRPDTPVSDWPEEFVLAEFGESGSYDDVILEDISENVPHDSASPVCKTKPRPLNANPPCSFKDPIRSLKGLGTRTTPTIPFSIYNDQSHQSSSSSSSVFRVPSSVLSSTLNQSAHPSVSINQSACSSIPINQSKLSSVAVNQSHDSISLNQSALSYISVNQPAHSSFSTNQTRPSCSVNQSSPSSSFKQLPLPPPRGRAKHMSSFTNKSALSSISLNQSALSSVCNNQSGLSTLSTNQSAFSTSSSKRLPLPPLRGGVKITSPLCDCGRRSRRLTVCNGGPNHGRAFYTCAGRRSSGPAPRDSTHPGSASCNNGCGFFKWESALIKSSALSFNLSTAASRNFR</sequence>
<comment type="caution">
    <text evidence="1">The sequence shown here is derived from an EMBL/GenBank/DDBJ whole genome shotgun (WGS) entry which is preliminary data.</text>
</comment>
<accession>A0ACC5ZKK5</accession>
<name>A0ACC5ZKK5_9TELE</name>
<proteinExistence type="predicted"/>
<evidence type="ECO:0000313" key="1">
    <source>
        <dbReference type="EMBL" id="MCJ8748308.1"/>
    </source>
</evidence>
<gene>
    <name evidence="1" type="ORF">PDJAM_G00163300</name>
</gene>
<dbReference type="EMBL" id="CM041000">
    <property type="protein sequence ID" value="MCJ8748308.1"/>
    <property type="molecule type" value="Genomic_DNA"/>
</dbReference>
<keyword evidence="2" id="KW-1185">Reference proteome</keyword>
<reference evidence="1" key="1">
    <citation type="submission" date="2020-02" db="EMBL/GenBank/DDBJ databases">
        <title>Genome sequencing of the panga catfish, Pangasius djambal.</title>
        <authorList>
            <person name="Wen M."/>
            <person name="Zahm M."/>
            <person name="Roques C."/>
            <person name="Cabau C."/>
            <person name="Klopp C."/>
            <person name="Donnadieu C."/>
            <person name="Jouanno E."/>
            <person name="Avarre J.-C."/>
            <person name="Campet M."/>
            <person name="Ha T."/>
            <person name="Dugue R."/>
            <person name="Lampietro C."/>
            <person name="Louis A."/>
            <person name="Herpin A."/>
            <person name="Echchiki A."/>
            <person name="Berthelot C."/>
            <person name="Parey E."/>
            <person name="Roest-Crollius H."/>
            <person name="Braasch I."/>
            <person name="Postlethwait J.H."/>
            <person name="Bobe J."/>
            <person name="Montfort J."/>
            <person name="Bouchez O."/>
            <person name="Begum T."/>
            <person name="Schartl M."/>
            <person name="Gustiano R."/>
            <person name="Guiguen Y."/>
        </authorList>
    </citation>
    <scope>NUCLEOTIDE SEQUENCE</scope>
    <source>
        <strain evidence="1">Pdj_M5554</strain>
    </source>
</reference>